<gene>
    <name evidence="2" type="primary">Acey_s0011.g1550</name>
    <name evidence="2" type="ORF">Y032_0011g1550</name>
</gene>
<dbReference type="Proteomes" id="UP000024635">
    <property type="component" value="Unassembled WGS sequence"/>
</dbReference>
<dbReference type="OrthoDB" id="5898521at2759"/>
<name>A0A016VFN7_9BILA</name>
<dbReference type="EMBL" id="JARK01001347">
    <property type="protein sequence ID" value="EYC26086.1"/>
    <property type="molecule type" value="Genomic_DNA"/>
</dbReference>
<comment type="caution">
    <text evidence="2">The sequence shown here is derived from an EMBL/GenBank/DDBJ whole genome shotgun (WGS) entry which is preliminary data.</text>
</comment>
<protein>
    <submittedName>
        <fullName evidence="2">Uncharacterized protein</fullName>
    </submittedName>
</protein>
<feature type="compositionally biased region" description="Pro residues" evidence="1">
    <location>
        <begin position="194"/>
        <end position="205"/>
    </location>
</feature>
<accession>A0A016VFN7</accession>
<evidence type="ECO:0000313" key="3">
    <source>
        <dbReference type="Proteomes" id="UP000024635"/>
    </source>
</evidence>
<sequence length="205" mass="22215">MRVILDENVNASAFVLPTPTEANQNPFLHMSDPMRASVWGQYRQMANSLGTASLDNASLMSSYNQHQQAMSAVMTGSMVPPSMTSYGSQFPLMHWNPLNPYSNIEQALANANGIAGCPGCMKKAVEELSDHFVNAFLAGITNKFRNCSSHHICNTPTANGGGSSQSDSSVTIPALSNPNHEHLEINTPIVPNNLPKPQPTFRPYI</sequence>
<reference evidence="3" key="1">
    <citation type="journal article" date="2015" name="Nat. Genet.">
        <title>The genome and transcriptome of the zoonotic hookworm Ancylostoma ceylanicum identify infection-specific gene families.</title>
        <authorList>
            <person name="Schwarz E.M."/>
            <person name="Hu Y."/>
            <person name="Antoshechkin I."/>
            <person name="Miller M.M."/>
            <person name="Sternberg P.W."/>
            <person name="Aroian R.V."/>
        </authorList>
    </citation>
    <scope>NUCLEOTIDE SEQUENCE</scope>
    <source>
        <strain evidence="3">HY135</strain>
    </source>
</reference>
<feature type="region of interest" description="Disordered" evidence="1">
    <location>
        <begin position="182"/>
        <end position="205"/>
    </location>
</feature>
<evidence type="ECO:0000313" key="2">
    <source>
        <dbReference type="EMBL" id="EYC26086.1"/>
    </source>
</evidence>
<organism evidence="2 3">
    <name type="scientific">Ancylostoma ceylanicum</name>
    <dbReference type="NCBI Taxonomy" id="53326"/>
    <lineage>
        <taxon>Eukaryota</taxon>
        <taxon>Metazoa</taxon>
        <taxon>Ecdysozoa</taxon>
        <taxon>Nematoda</taxon>
        <taxon>Chromadorea</taxon>
        <taxon>Rhabditida</taxon>
        <taxon>Rhabditina</taxon>
        <taxon>Rhabditomorpha</taxon>
        <taxon>Strongyloidea</taxon>
        <taxon>Ancylostomatidae</taxon>
        <taxon>Ancylostomatinae</taxon>
        <taxon>Ancylostoma</taxon>
    </lineage>
</organism>
<keyword evidence="3" id="KW-1185">Reference proteome</keyword>
<feature type="region of interest" description="Disordered" evidence="1">
    <location>
        <begin position="157"/>
        <end position="176"/>
    </location>
</feature>
<dbReference type="AlphaFoldDB" id="A0A016VFN7"/>
<evidence type="ECO:0000256" key="1">
    <source>
        <dbReference type="SAM" id="MobiDB-lite"/>
    </source>
</evidence>
<proteinExistence type="predicted"/>